<evidence type="ECO:0000313" key="2">
    <source>
        <dbReference type="Proteomes" id="UP000759131"/>
    </source>
</evidence>
<dbReference type="Proteomes" id="UP000759131">
    <property type="component" value="Unassembled WGS sequence"/>
</dbReference>
<organism evidence="1">
    <name type="scientific">Medioppia subpectinata</name>
    <dbReference type="NCBI Taxonomy" id="1979941"/>
    <lineage>
        <taxon>Eukaryota</taxon>
        <taxon>Metazoa</taxon>
        <taxon>Ecdysozoa</taxon>
        <taxon>Arthropoda</taxon>
        <taxon>Chelicerata</taxon>
        <taxon>Arachnida</taxon>
        <taxon>Acari</taxon>
        <taxon>Acariformes</taxon>
        <taxon>Sarcoptiformes</taxon>
        <taxon>Oribatida</taxon>
        <taxon>Brachypylina</taxon>
        <taxon>Oppioidea</taxon>
        <taxon>Oppiidae</taxon>
        <taxon>Medioppia</taxon>
    </lineage>
</organism>
<evidence type="ECO:0000313" key="1">
    <source>
        <dbReference type="EMBL" id="CAD7641350.1"/>
    </source>
</evidence>
<dbReference type="AlphaFoldDB" id="A0A7R9LGK9"/>
<accession>A0A7R9LGK9</accession>
<dbReference type="EMBL" id="CAJPIZ010025118">
    <property type="protein sequence ID" value="CAG2118661.1"/>
    <property type="molecule type" value="Genomic_DNA"/>
</dbReference>
<protein>
    <submittedName>
        <fullName evidence="1">Uncharacterized protein</fullName>
    </submittedName>
</protein>
<keyword evidence="2" id="KW-1185">Reference proteome</keyword>
<dbReference type="EMBL" id="OC879693">
    <property type="protein sequence ID" value="CAD7641350.1"/>
    <property type="molecule type" value="Genomic_DNA"/>
</dbReference>
<gene>
    <name evidence="1" type="ORF">OSB1V03_LOCUS18612</name>
</gene>
<sequence>MNDHISWDQFKQLGINCPKLKRLSFGMCCDSIDTFSKLIQTINDYFNQIKRLEFDDYFPDGYDNDIMWFDEEYKDVTHWKSTKIIGIYSGERRQKHI</sequence>
<reference evidence="1" key="1">
    <citation type="submission" date="2020-11" db="EMBL/GenBank/DDBJ databases">
        <authorList>
            <person name="Tran Van P."/>
        </authorList>
    </citation>
    <scope>NUCLEOTIDE SEQUENCE</scope>
</reference>
<name>A0A7R9LGK9_9ACAR</name>
<proteinExistence type="predicted"/>
<dbReference type="OrthoDB" id="6535632at2759"/>